<comment type="subcellular location">
    <subcellularLocation>
        <location evidence="2">Cell inner membrane</location>
        <topology evidence="2">Multi-pass membrane protein</topology>
    </subcellularLocation>
</comment>
<protein>
    <recommendedName>
        <fullName evidence="4">Lipopolysaccharide export system permease protein LptF</fullName>
    </recommendedName>
</protein>
<evidence type="ECO:0000256" key="10">
    <source>
        <dbReference type="ARBA" id="ARBA00023136"/>
    </source>
</evidence>
<comment type="similarity">
    <text evidence="3">Belongs to the LptF/LptG family.</text>
</comment>
<reference evidence="13 14" key="1">
    <citation type="journal article" date="2010" name="Int. J. Syst. Evol. Microbiol.">
        <title>Thiohalobacter thiocyanaticus gen. nov., sp. nov., a moderately halophilic, sulfur-oxidizing gammaproteobacterium from hypersaline lakes, that utilizes thiocyanate.</title>
        <authorList>
            <person name="Sorokin D.Y."/>
            <person name="Kovaleva O.L."/>
            <person name="Tourova T.P."/>
            <person name="Muyzer G."/>
        </authorList>
    </citation>
    <scope>NUCLEOTIDE SEQUENCE [LARGE SCALE GENOMIC DNA]</scope>
    <source>
        <strain evidence="13 14">Hrh1</strain>
    </source>
</reference>
<feature type="transmembrane region" description="Helical" evidence="12">
    <location>
        <begin position="12"/>
        <end position="31"/>
    </location>
</feature>
<gene>
    <name evidence="13" type="primary">lptF</name>
    <name evidence="13" type="ORF">D6C00_03065</name>
</gene>
<evidence type="ECO:0000256" key="7">
    <source>
        <dbReference type="ARBA" id="ARBA00022519"/>
    </source>
</evidence>
<comment type="function">
    <text evidence="1">Part of the ABC transporter complex LptBFG involved in the translocation of lipopolysaccharide (LPS) from the inner membrane to the outer membrane.</text>
</comment>
<evidence type="ECO:0000256" key="5">
    <source>
        <dbReference type="ARBA" id="ARBA00022448"/>
    </source>
</evidence>
<dbReference type="AlphaFoldDB" id="A0A426QH18"/>
<keyword evidence="10 12" id="KW-0472">Membrane</keyword>
<dbReference type="Proteomes" id="UP000287798">
    <property type="component" value="Unassembled WGS sequence"/>
</dbReference>
<accession>A0A426QH18</accession>
<feature type="transmembrane region" description="Helical" evidence="12">
    <location>
        <begin position="51"/>
        <end position="77"/>
    </location>
</feature>
<feature type="transmembrane region" description="Helical" evidence="12">
    <location>
        <begin position="304"/>
        <end position="325"/>
    </location>
</feature>
<dbReference type="GO" id="GO:0015920">
    <property type="term" value="P:lipopolysaccharide transport"/>
    <property type="evidence" value="ECO:0007669"/>
    <property type="project" value="TreeGrafter"/>
</dbReference>
<evidence type="ECO:0000256" key="2">
    <source>
        <dbReference type="ARBA" id="ARBA00004429"/>
    </source>
</evidence>
<evidence type="ECO:0000256" key="9">
    <source>
        <dbReference type="ARBA" id="ARBA00022989"/>
    </source>
</evidence>
<evidence type="ECO:0000313" key="14">
    <source>
        <dbReference type="Proteomes" id="UP000287798"/>
    </source>
</evidence>
<sequence>MLIDRYLASEILRPLALGVGLFLLIYVGFSLSKNLSMAADGLIDTATALQLVGLSSLTTLEVILPTALFFSVLLVMGRLYQNGEIAALVSAGVSPLRLMRSVGTAVLLAALLAGLLSIFGRPWAYDSIYRLEAQAISRLDAGELAAGQFVSLDVDGYMFIADDRAEQEKLHRGVFLFRTHENAEGVVHKELIRADSARLPRFDPGREAVLVFHDGYSYLLGPEGRSDLSMRFGEMSIVWGAAEQAREKYKSKARPTAELRSSDQPKDIAEYQWRLSTPLATFLLTLLAFPLARSKPRESRLRPNVVALFIYLLLFAEVSMVRTLVEQATLPPVPGLWIAYVPPLLLLLALMAPERLRQLRRRPPALSPGQRAH</sequence>
<organism evidence="13 14">
    <name type="scientific">Thiohalobacter thiocyanaticus</name>
    <dbReference type="NCBI Taxonomy" id="585455"/>
    <lineage>
        <taxon>Bacteria</taxon>
        <taxon>Pseudomonadati</taxon>
        <taxon>Pseudomonadota</taxon>
        <taxon>Gammaproteobacteria</taxon>
        <taxon>Thiohalobacterales</taxon>
        <taxon>Thiohalobacteraceae</taxon>
        <taxon>Thiohalobacter</taxon>
    </lineage>
</organism>
<evidence type="ECO:0000256" key="8">
    <source>
        <dbReference type="ARBA" id="ARBA00022692"/>
    </source>
</evidence>
<comment type="caution">
    <text evidence="13">The sequence shown here is derived from an EMBL/GenBank/DDBJ whole genome shotgun (WGS) entry which is preliminary data.</text>
</comment>
<dbReference type="InterPro" id="IPR005495">
    <property type="entry name" value="LptG/LptF_permease"/>
</dbReference>
<evidence type="ECO:0000256" key="11">
    <source>
        <dbReference type="ARBA" id="ARBA00026081"/>
    </source>
</evidence>
<keyword evidence="14" id="KW-1185">Reference proteome</keyword>
<keyword evidence="7" id="KW-0997">Cell inner membrane</keyword>
<evidence type="ECO:0000313" key="13">
    <source>
        <dbReference type="EMBL" id="RRQ21044.1"/>
    </source>
</evidence>
<keyword evidence="8 12" id="KW-0812">Transmembrane</keyword>
<name>A0A426QH18_9GAMM</name>
<proteinExistence type="inferred from homology"/>
<dbReference type="Pfam" id="PF03739">
    <property type="entry name" value="LptF_LptG"/>
    <property type="match status" value="1"/>
</dbReference>
<keyword evidence="5" id="KW-0813">Transport</keyword>
<dbReference type="InterPro" id="IPR030922">
    <property type="entry name" value="LptF"/>
</dbReference>
<keyword evidence="9 12" id="KW-1133">Transmembrane helix</keyword>
<keyword evidence="6" id="KW-1003">Cell membrane</keyword>
<dbReference type="RefSeq" id="WP_125180256.1">
    <property type="nucleotide sequence ID" value="NZ_QZMU01000001.1"/>
</dbReference>
<dbReference type="PANTHER" id="PTHR33529">
    <property type="entry name" value="SLR0882 PROTEIN-RELATED"/>
    <property type="match status" value="1"/>
</dbReference>
<evidence type="ECO:0000256" key="3">
    <source>
        <dbReference type="ARBA" id="ARBA00007725"/>
    </source>
</evidence>
<dbReference type="GO" id="GO:0043190">
    <property type="term" value="C:ATP-binding cassette (ABC) transporter complex"/>
    <property type="evidence" value="ECO:0007669"/>
    <property type="project" value="InterPro"/>
</dbReference>
<comment type="subunit">
    <text evidence="11">Component of the lipopolysaccharide transport and assembly complex. The LptBFG transporter is composed of two ATP-binding proteins (LptB) and two transmembrane proteins (LptF and LptG).</text>
</comment>
<dbReference type="OrthoDB" id="9778062at2"/>
<evidence type="ECO:0000256" key="12">
    <source>
        <dbReference type="SAM" id="Phobius"/>
    </source>
</evidence>
<feature type="transmembrane region" description="Helical" evidence="12">
    <location>
        <begin position="98"/>
        <end position="119"/>
    </location>
</feature>
<dbReference type="GO" id="GO:0055085">
    <property type="term" value="P:transmembrane transport"/>
    <property type="evidence" value="ECO:0007669"/>
    <property type="project" value="InterPro"/>
</dbReference>
<evidence type="ECO:0000256" key="4">
    <source>
        <dbReference type="ARBA" id="ARBA00014213"/>
    </source>
</evidence>
<feature type="transmembrane region" description="Helical" evidence="12">
    <location>
        <begin position="337"/>
        <end position="353"/>
    </location>
</feature>
<dbReference type="EMBL" id="QZMU01000001">
    <property type="protein sequence ID" value="RRQ21044.1"/>
    <property type="molecule type" value="Genomic_DNA"/>
</dbReference>
<dbReference type="PANTHER" id="PTHR33529:SF7">
    <property type="entry name" value="LIPOPOLYSACCHARIDE EXPORT SYSTEM PERMEASE PROTEIN LPTF"/>
    <property type="match status" value="1"/>
</dbReference>
<dbReference type="NCBIfam" id="TIGR04407">
    <property type="entry name" value="LptF_YjgP"/>
    <property type="match status" value="1"/>
</dbReference>
<evidence type="ECO:0000256" key="1">
    <source>
        <dbReference type="ARBA" id="ARBA00002265"/>
    </source>
</evidence>
<evidence type="ECO:0000256" key="6">
    <source>
        <dbReference type="ARBA" id="ARBA00022475"/>
    </source>
</evidence>